<evidence type="ECO:0000313" key="2">
    <source>
        <dbReference type="Proteomes" id="UP000186905"/>
    </source>
</evidence>
<dbReference type="InterPro" id="IPR039498">
    <property type="entry name" value="NTP_transf_5"/>
</dbReference>
<comment type="caution">
    <text evidence="1">The sequence shown here is derived from an EMBL/GenBank/DDBJ whole genome shotgun (WGS) entry which is preliminary data.</text>
</comment>
<dbReference type="Proteomes" id="UP000186905">
    <property type="component" value="Unassembled WGS sequence"/>
</dbReference>
<dbReference type="Gene3D" id="3.30.460.40">
    <property type="match status" value="1"/>
</dbReference>
<organism evidence="1 2">
    <name type="scientific">Photobacterium proteolyticum</name>
    <dbReference type="NCBI Taxonomy" id="1903952"/>
    <lineage>
        <taxon>Bacteria</taxon>
        <taxon>Pseudomonadati</taxon>
        <taxon>Pseudomonadota</taxon>
        <taxon>Gammaproteobacteria</taxon>
        <taxon>Vibrionales</taxon>
        <taxon>Vibrionaceae</taxon>
        <taxon>Photobacterium</taxon>
    </lineage>
</organism>
<protein>
    <recommendedName>
        <fullName evidence="3">Nucleotidyltransferase</fullName>
    </recommendedName>
</protein>
<evidence type="ECO:0000313" key="1">
    <source>
        <dbReference type="EMBL" id="OLQ75521.1"/>
    </source>
</evidence>
<evidence type="ECO:0008006" key="3">
    <source>
        <dbReference type="Google" id="ProtNLM"/>
    </source>
</evidence>
<keyword evidence="2" id="KW-1185">Reference proteome</keyword>
<accession>A0A1Q9GLV2</accession>
<gene>
    <name evidence="1" type="ORF">BIT28_23100</name>
</gene>
<proteinExistence type="predicted"/>
<dbReference type="EMBL" id="MJIL01000075">
    <property type="protein sequence ID" value="OLQ75521.1"/>
    <property type="molecule type" value="Genomic_DNA"/>
</dbReference>
<sequence>MDPRKLSQIVAEARFYNMLAQLKWLCDEADIWFDLPVEFQRHVLSAQYSYTNQIRLLEQEHTHISQLFNQLGVHWVYLKGAAYQLSGLGSLQGRIMSDIDILVPQAQIETAEQVLIAHGWLHKKMTDYDDKFYRDYSQEIPPLQHFERQTELDVHFNILPSVLRHGPDPAALHSHTRPLPDNSGAQVLSPEAMVLHSAIHLFYESEFHKGVRDLFDIFQLIRCFSQQSDFWDRLIQLQHSIGSGECMYFALRYCRLFFRLDVPNEVVSFYEQFKPNPFLFRLLDPAFTKVFSSVFPLHHEFGDQWLLFVLYFRGHLKRLPISKLVPHLIRKGLYRLNPMKKDESELMI</sequence>
<dbReference type="Pfam" id="PF14907">
    <property type="entry name" value="NTP_transf_5"/>
    <property type="match status" value="1"/>
</dbReference>
<name>A0A1Q9GLV2_9GAMM</name>
<reference evidence="1 2" key="1">
    <citation type="submission" date="2016-09" db="EMBL/GenBank/DDBJ databases">
        <title>Photobacterium proteolyticum sp. nov. a protease producing bacterium isolated from ocean sediments of Laizhou Bay.</title>
        <authorList>
            <person name="Li Y."/>
        </authorList>
    </citation>
    <scope>NUCLEOTIDE SEQUENCE [LARGE SCALE GENOMIC DNA]</scope>
    <source>
        <strain evidence="1 2">13-12</strain>
    </source>
</reference>
<dbReference type="AlphaFoldDB" id="A0A1Q9GLV2"/>
<dbReference type="STRING" id="1903952.BIT28_23100"/>